<evidence type="ECO:0000313" key="3">
    <source>
        <dbReference type="Proteomes" id="UP001161017"/>
    </source>
</evidence>
<feature type="compositionally biased region" description="Basic residues" evidence="1">
    <location>
        <begin position="13"/>
        <end position="34"/>
    </location>
</feature>
<dbReference type="Proteomes" id="UP001161017">
    <property type="component" value="Unassembled WGS sequence"/>
</dbReference>
<proteinExistence type="predicted"/>
<evidence type="ECO:0000313" key="2">
    <source>
        <dbReference type="EMBL" id="MDI1489718.1"/>
    </source>
</evidence>
<name>A0AA43QNI0_9LECA</name>
<evidence type="ECO:0000256" key="1">
    <source>
        <dbReference type="SAM" id="MobiDB-lite"/>
    </source>
</evidence>
<accession>A0AA43QNI0</accession>
<comment type="caution">
    <text evidence="2">The sequence shown here is derived from an EMBL/GenBank/DDBJ whole genome shotgun (WGS) entry which is preliminary data.</text>
</comment>
<reference evidence="2" key="1">
    <citation type="journal article" date="2023" name="Genome Biol. Evol.">
        <title>First Whole Genome Sequence and Flow Cytometry Genome Size Data for the Lichen-Forming Fungus Ramalina farinacea (Ascomycota).</title>
        <authorList>
            <person name="Llewellyn T."/>
            <person name="Mian S."/>
            <person name="Hill R."/>
            <person name="Leitch I.J."/>
            <person name="Gaya E."/>
        </authorList>
    </citation>
    <scope>NUCLEOTIDE SEQUENCE</scope>
    <source>
        <strain evidence="2">LIQ254RAFAR</strain>
    </source>
</reference>
<gene>
    <name evidence="2" type="ORF">OHK93_000916</name>
</gene>
<organism evidence="2 3">
    <name type="scientific">Ramalina farinacea</name>
    <dbReference type="NCBI Taxonomy" id="258253"/>
    <lineage>
        <taxon>Eukaryota</taxon>
        <taxon>Fungi</taxon>
        <taxon>Dikarya</taxon>
        <taxon>Ascomycota</taxon>
        <taxon>Pezizomycotina</taxon>
        <taxon>Lecanoromycetes</taxon>
        <taxon>OSLEUM clade</taxon>
        <taxon>Lecanoromycetidae</taxon>
        <taxon>Lecanorales</taxon>
        <taxon>Lecanorineae</taxon>
        <taxon>Ramalinaceae</taxon>
        <taxon>Ramalina</taxon>
    </lineage>
</organism>
<sequence length="131" mass="14546">MPSRSNPNTPTSSKRKTLSVLKRNRRKTQRHRVAKSSGTAAPRTSQALRQARPLSGKKARKVEKKRGYDARRVLEEEGKRGEVEGEVEMRDVKVKVGKGGKEGGGKWDGEGGEWIWRRRGEGMGGGAMAYL</sequence>
<keyword evidence="3" id="KW-1185">Reference proteome</keyword>
<feature type="compositionally biased region" description="Basic residues" evidence="1">
    <location>
        <begin position="55"/>
        <end position="64"/>
    </location>
</feature>
<feature type="compositionally biased region" description="Low complexity" evidence="1">
    <location>
        <begin position="1"/>
        <end position="12"/>
    </location>
</feature>
<dbReference type="AlphaFoldDB" id="A0AA43QNI0"/>
<dbReference type="EMBL" id="JAPUFD010000010">
    <property type="protein sequence ID" value="MDI1489718.1"/>
    <property type="molecule type" value="Genomic_DNA"/>
</dbReference>
<feature type="compositionally biased region" description="Polar residues" evidence="1">
    <location>
        <begin position="36"/>
        <end position="48"/>
    </location>
</feature>
<protein>
    <submittedName>
        <fullName evidence="2">Uncharacterized protein</fullName>
    </submittedName>
</protein>
<feature type="region of interest" description="Disordered" evidence="1">
    <location>
        <begin position="1"/>
        <end position="68"/>
    </location>
</feature>